<keyword evidence="2" id="KW-1185">Reference proteome</keyword>
<comment type="caution">
    <text evidence="1">The sequence shown here is derived from an EMBL/GenBank/DDBJ whole genome shotgun (WGS) entry which is preliminary data.</text>
</comment>
<accession>A0A392VPD2</accession>
<reference evidence="1 2" key="1">
    <citation type="journal article" date="2018" name="Front. Plant Sci.">
        <title>Red Clover (Trifolium pratense) and Zigzag Clover (T. medium) - A Picture of Genomic Similarities and Differences.</title>
        <authorList>
            <person name="Dluhosova J."/>
            <person name="Istvanek J."/>
            <person name="Nedelnik J."/>
            <person name="Repkova J."/>
        </authorList>
    </citation>
    <scope>NUCLEOTIDE SEQUENCE [LARGE SCALE GENOMIC DNA]</scope>
    <source>
        <strain evidence="2">cv. 10/8</strain>
        <tissue evidence="1">Leaf</tissue>
    </source>
</reference>
<name>A0A392VPD2_9FABA</name>
<sequence>QRLYECGVCYKDVHGGSGGGSSGFGGDWR</sequence>
<organism evidence="1 2">
    <name type="scientific">Trifolium medium</name>
    <dbReference type="NCBI Taxonomy" id="97028"/>
    <lineage>
        <taxon>Eukaryota</taxon>
        <taxon>Viridiplantae</taxon>
        <taxon>Streptophyta</taxon>
        <taxon>Embryophyta</taxon>
        <taxon>Tracheophyta</taxon>
        <taxon>Spermatophyta</taxon>
        <taxon>Magnoliopsida</taxon>
        <taxon>eudicotyledons</taxon>
        <taxon>Gunneridae</taxon>
        <taxon>Pentapetalae</taxon>
        <taxon>rosids</taxon>
        <taxon>fabids</taxon>
        <taxon>Fabales</taxon>
        <taxon>Fabaceae</taxon>
        <taxon>Papilionoideae</taxon>
        <taxon>50 kb inversion clade</taxon>
        <taxon>NPAAA clade</taxon>
        <taxon>Hologalegina</taxon>
        <taxon>IRL clade</taxon>
        <taxon>Trifolieae</taxon>
        <taxon>Trifolium</taxon>
    </lineage>
</organism>
<evidence type="ECO:0000313" key="1">
    <source>
        <dbReference type="EMBL" id="MCI88841.1"/>
    </source>
</evidence>
<dbReference type="AlphaFoldDB" id="A0A392VPD2"/>
<feature type="non-terminal residue" evidence="1">
    <location>
        <position position="1"/>
    </location>
</feature>
<protein>
    <submittedName>
        <fullName evidence="1">Uncharacterized protein</fullName>
    </submittedName>
</protein>
<dbReference type="EMBL" id="LXQA011203726">
    <property type="protein sequence ID" value="MCI88841.1"/>
    <property type="molecule type" value="Genomic_DNA"/>
</dbReference>
<proteinExistence type="predicted"/>
<dbReference type="Proteomes" id="UP000265520">
    <property type="component" value="Unassembled WGS sequence"/>
</dbReference>
<evidence type="ECO:0000313" key="2">
    <source>
        <dbReference type="Proteomes" id="UP000265520"/>
    </source>
</evidence>